<organism evidence="2 3">
    <name type="scientific">Dyella koreensis</name>
    <dbReference type="NCBI Taxonomy" id="311235"/>
    <lineage>
        <taxon>Bacteria</taxon>
        <taxon>Pseudomonadati</taxon>
        <taxon>Pseudomonadota</taxon>
        <taxon>Gammaproteobacteria</taxon>
        <taxon>Lysobacterales</taxon>
        <taxon>Rhodanobacteraceae</taxon>
        <taxon>Dyella</taxon>
    </lineage>
</organism>
<dbReference type="Pfam" id="PF17899">
    <property type="entry name" value="Peptidase_M61_N"/>
    <property type="match status" value="1"/>
</dbReference>
<dbReference type="Gene3D" id="2.30.42.10">
    <property type="match status" value="1"/>
</dbReference>
<dbReference type="SMART" id="SM00228">
    <property type="entry name" value="PDZ"/>
    <property type="match status" value="1"/>
</dbReference>
<feature type="domain" description="PDZ" evidence="1">
    <location>
        <begin position="563"/>
        <end position="629"/>
    </location>
</feature>
<evidence type="ECO:0000313" key="2">
    <source>
        <dbReference type="EMBL" id="MFK2917450.1"/>
    </source>
</evidence>
<dbReference type="PIRSF" id="PIRSF016493">
    <property type="entry name" value="Glycyl_aminpptds"/>
    <property type="match status" value="1"/>
</dbReference>
<dbReference type="InterPro" id="IPR036034">
    <property type="entry name" value="PDZ_sf"/>
</dbReference>
<dbReference type="Proteomes" id="UP001620408">
    <property type="component" value="Unassembled WGS sequence"/>
</dbReference>
<evidence type="ECO:0000259" key="1">
    <source>
        <dbReference type="PROSITE" id="PS50106"/>
    </source>
</evidence>
<dbReference type="InterPro" id="IPR024191">
    <property type="entry name" value="Peptidase_M61"/>
</dbReference>
<proteinExistence type="predicted"/>
<dbReference type="EMBL" id="JADIKD010000009">
    <property type="protein sequence ID" value="MFK2917450.1"/>
    <property type="molecule type" value="Genomic_DNA"/>
</dbReference>
<name>A0ABW8K4F4_9GAMM</name>
<accession>A0ABW8K4F4</accession>
<dbReference type="Gene3D" id="1.10.390.10">
    <property type="entry name" value="Neutral Protease Domain 2"/>
    <property type="match status" value="1"/>
</dbReference>
<dbReference type="PROSITE" id="PS50106">
    <property type="entry name" value="PDZ"/>
    <property type="match status" value="1"/>
</dbReference>
<dbReference type="InterPro" id="IPR027268">
    <property type="entry name" value="Peptidase_M4/M1_CTD_sf"/>
</dbReference>
<comment type="caution">
    <text evidence="2">The sequence shown here is derived from an EMBL/GenBank/DDBJ whole genome shotgun (WGS) entry which is preliminary data.</text>
</comment>
<reference evidence="2 3" key="1">
    <citation type="submission" date="2020-10" db="EMBL/GenBank/DDBJ databases">
        <title>Phylogeny of dyella-like bacteria.</title>
        <authorList>
            <person name="Fu J."/>
        </authorList>
    </citation>
    <scope>NUCLEOTIDE SEQUENCE [LARGE SCALE GENOMIC DNA]</scope>
    <source>
        <strain evidence="2 3">BB4</strain>
    </source>
</reference>
<dbReference type="SUPFAM" id="SSF50156">
    <property type="entry name" value="PDZ domain-like"/>
    <property type="match status" value="1"/>
</dbReference>
<protein>
    <submittedName>
        <fullName evidence="2">M61 family metallopeptidase</fullName>
    </submittedName>
</protein>
<gene>
    <name evidence="2" type="ORF">ISS97_09255</name>
</gene>
<keyword evidence="3" id="KW-1185">Reference proteome</keyword>
<dbReference type="InterPro" id="IPR001478">
    <property type="entry name" value="PDZ"/>
</dbReference>
<evidence type="ECO:0000313" key="3">
    <source>
        <dbReference type="Proteomes" id="UP001620408"/>
    </source>
</evidence>
<sequence length="664" mass="74125">MGCGTPSRSSIGQSYAVQRPVTDARVLPQEIVLKASRLASAIVATALGLGSFAALADVPAPQDVPFNGMLKISVDATDLARRIFRVHEVIPAQAGPLTLLYPQWLPGNHSPTGPIDKLAGLKITANGKTLKWTRDPLNVYAFHVDVPEGASDVEVEFQFLSAQDRSQGRVTMTQEMLNLQWNTVSMYPAGYYASRIKAEASVKFPAGWQYGSALELASRNGDTVNFKPIDYDDLVDSPIYAGKYFKRVDLDPGAKTPVFLNIVADDPKYLEIKPEQLKLHQNLVQQMYKMYGAHHYDHYDFLFSLSDKMSGNGLEHHRSSENGLPPAYFTEWDKGVLGRDLLPHEFNHSWDGKYRRGADLATPNFNVPMQDSLLWVYEGQTQFWGYVMAARSGLWKEDEARDMLAMVAANYDKGRPGLQQWRNIQDTTNDPIIAQRRPLPYRNYQMSEDYYSGGQMIWLDVDGKLRELSDNKKSIDDFGKSFFGMKNGEWDVNTYTFEDVVKTLNDIQPYDWAPYLRERLDGHGPLIGGIEASGWKLVYNDKPSAAAKAAEARFGGANLVYSLGISLGKGGDISDVLWDGPAFKAGLSPGMKLIAVNGKEFSSDAIKDAVTAAAKDKNQPIELLVKNFDQYQTLRIDYHDGLKYPHLERVAGKPDRLAELLKAR</sequence>
<dbReference type="Gene3D" id="2.60.40.3650">
    <property type="match status" value="1"/>
</dbReference>
<dbReference type="Pfam" id="PF05299">
    <property type="entry name" value="Peptidase_M61"/>
    <property type="match status" value="1"/>
</dbReference>
<dbReference type="InterPro" id="IPR040756">
    <property type="entry name" value="Peptidase_M61_N"/>
</dbReference>
<dbReference type="InterPro" id="IPR007963">
    <property type="entry name" value="Peptidase_M61_catalytic"/>
</dbReference>